<proteinExistence type="predicted"/>
<feature type="domain" description="Histidine kinase" evidence="9">
    <location>
        <begin position="274"/>
        <end position="505"/>
    </location>
</feature>
<comment type="subcellular location">
    <subcellularLocation>
        <location evidence="2">Membrane</location>
    </subcellularLocation>
</comment>
<evidence type="ECO:0000256" key="2">
    <source>
        <dbReference type="ARBA" id="ARBA00004370"/>
    </source>
</evidence>
<name>A0ABX8Z427_9NEIS</name>
<feature type="domain" description="HAMP" evidence="10">
    <location>
        <begin position="166"/>
        <end position="218"/>
    </location>
</feature>
<dbReference type="Pfam" id="PF02518">
    <property type="entry name" value="HATPase_c"/>
    <property type="match status" value="1"/>
</dbReference>
<evidence type="ECO:0000256" key="7">
    <source>
        <dbReference type="SAM" id="Coils"/>
    </source>
</evidence>
<keyword evidence="6" id="KW-0418">Kinase</keyword>
<dbReference type="InterPro" id="IPR036890">
    <property type="entry name" value="HATPase_C_sf"/>
</dbReference>
<keyword evidence="4" id="KW-0597">Phosphoprotein</keyword>
<dbReference type="SMART" id="SM00387">
    <property type="entry name" value="HATPase_c"/>
    <property type="match status" value="1"/>
</dbReference>
<protein>
    <recommendedName>
        <fullName evidence="3">histidine kinase</fullName>
        <ecNumber evidence="3">2.7.13.3</ecNumber>
    </recommendedName>
</protein>
<sequence length="510" mass="56871">MKRMNLRQMTLYSVILGIVAPAIFISYYLFIDRYNRELDQRVRTQMHSYVILLAKSSAVSLWNVDGPVAQQLVDAVMENPEVIRVVLKNENKAIFAQGEKPERRIGTILSAEQPVIFSGETIGSVSIEVTSDPMVRNILLDFQKLAIAIFLQLICSVALLLFIFERRLVRPLLALQANTALLADGILDQPLSWHREDELGRLASSLDQMRTKLAVLIAERDKLNMDLELRVEERTNTLNLANSELSQALEQLQLSQKELLRKEKLASLGAMVAGVAHELNTPLGICVTVISTLREKVDEINAEMAQGLKKSSMVAFLHDFEQSTDILARNVSRAAELVTRFKQVSIDRASSVRRPFLLRDVISEVLYVNSPEYQKKQHRIMVDVPDDILLESYPGELGQVLGNLVDNAMLHGFDQIVVGEIWIRARQLDAEWIELQVQDSGAGIPSESIDRIFDPFFTTKLGRGGSGLGLHIIYSIVSTVLGGEIHVASIVGVGSTFTLKLPRQAPLAQA</sequence>
<dbReference type="PROSITE" id="PS50885">
    <property type="entry name" value="HAMP"/>
    <property type="match status" value="1"/>
</dbReference>
<accession>A0ABX8Z427</accession>
<dbReference type="InterPro" id="IPR003594">
    <property type="entry name" value="HATPase_dom"/>
</dbReference>
<dbReference type="SUPFAM" id="SSF55874">
    <property type="entry name" value="ATPase domain of HSP90 chaperone/DNA topoisomerase II/histidine kinase"/>
    <property type="match status" value="1"/>
</dbReference>
<dbReference type="SUPFAM" id="SSF158472">
    <property type="entry name" value="HAMP domain-like"/>
    <property type="match status" value="1"/>
</dbReference>
<evidence type="ECO:0000313" key="11">
    <source>
        <dbReference type="EMBL" id="QZA77326.1"/>
    </source>
</evidence>
<feature type="transmembrane region" description="Helical" evidence="8">
    <location>
        <begin position="12"/>
        <end position="31"/>
    </location>
</feature>
<dbReference type="SMART" id="SM00388">
    <property type="entry name" value="HisKA"/>
    <property type="match status" value="1"/>
</dbReference>
<gene>
    <name evidence="11" type="ORF">K4H28_13700</name>
</gene>
<keyword evidence="12" id="KW-1185">Reference proteome</keyword>
<feature type="coiled-coil region" evidence="7">
    <location>
        <begin position="206"/>
        <end position="265"/>
    </location>
</feature>
<evidence type="ECO:0000256" key="3">
    <source>
        <dbReference type="ARBA" id="ARBA00012438"/>
    </source>
</evidence>
<dbReference type="Pfam" id="PF00672">
    <property type="entry name" value="HAMP"/>
    <property type="match status" value="1"/>
</dbReference>
<dbReference type="Gene3D" id="1.10.287.130">
    <property type="match status" value="1"/>
</dbReference>
<evidence type="ECO:0000313" key="12">
    <source>
        <dbReference type="Proteomes" id="UP000825679"/>
    </source>
</evidence>
<organism evidence="11 12">
    <name type="scientific">Deefgea tanakiae</name>
    <dbReference type="NCBI Taxonomy" id="2865840"/>
    <lineage>
        <taxon>Bacteria</taxon>
        <taxon>Pseudomonadati</taxon>
        <taxon>Pseudomonadota</taxon>
        <taxon>Betaproteobacteria</taxon>
        <taxon>Neisseriales</taxon>
        <taxon>Chitinibacteraceae</taxon>
        <taxon>Deefgea</taxon>
    </lineage>
</organism>
<dbReference type="CDD" id="cd00082">
    <property type="entry name" value="HisKA"/>
    <property type="match status" value="1"/>
</dbReference>
<evidence type="ECO:0000256" key="1">
    <source>
        <dbReference type="ARBA" id="ARBA00000085"/>
    </source>
</evidence>
<dbReference type="InterPro" id="IPR036097">
    <property type="entry name" value="HisK_dim/P_sf"/>
</dbReference>
<evidence type="ECO:0000259" key="9">
    <source>
        <dbReference type="PROSITE" id="PS50109"/>
    </source>
</evidence>
<dbReference type="InterPro" id="IPR005467">
    <property type="entry name" value="His_kinase_dom"/>
</dbReference>
<keyword evidence="8" id="KW-0812">Transmembrane</keyword>
<evidence type="ECO:0000256" key="8">
    <source>
        <dbReference type="SAM" id="Phobius"/>
    </source>
</evidence>
<dbReference type="Gene3D" id="3.30.565.10">
    <property type="entry name" value="Histidine kinase-like ATPase, C-terminal domain"/>
    <property type="match status" value="1"/>
</dbReference>
<dbReference type="EMBL" id="CP081150">
    <property type="protein sequence ID" value="QZA77326.1"/>
    <property type="molecule type" value="Genomic_DNA"/>
</dbReference>
<keyword evidence="7" id="KW-0175">Coiled coil</keyword>
<dbReference type="PRINTS" id="PR00344">
    <property type="entry name" value="BCTRLSENSOR"/>
</dbReference>
<dbReference type="SMART" id="SM00304">
    <property type="entry name" value="HAMP"/>
    <property type="match status" value="1"/>
</dbReference>
<dbReference type="PROSITE" id="PS50109">
    <property type="entry name" value="HIS_KIN"/>
    <property type="match status" value="1"/>
</dbReference>
<feature type="transmembrane region" description="Helical" evidence="8">
    <location>
        <begin position="145"/>
        <end position="164"/>
    </location>
</feature>
<dbReference type="InterPro" id="IPR003661">
    <property type="entry name" value="HisK_dim/P_dom"/>
</dbReference>
<dbReference type="RefSeq" id="WP_221005709.1">
    <property type="nucleotide sequence ID" value="NZ_CP081150.1"/>
</dbReference>
<dbReference type="EC" id="2.7.13.3" evidence="3"/>
<evidence type="ECO:0000256" key="6">
    <source>
        <dbReference type="ARBA" id="ARBA00022777"/>
    </source>
</evidence>
<reference evidence="11 12" key="1">
    <citation type="submission" date="2021-08" db="EMBL/GenBank/DDBJ databases">
        <title>complete genome sequencing of Deefgea sp. D25.</title>
        <authorList>
            <person name="Bae J.-W."/>
            <person name="Gim D.-H."/>
        </authorList>
    </citation>
    <scope>NUCLEOTIDE SEQUENCE [LARGE SCALE GENOMIC DNA]</scope>
    <source>
        <strain evidence="11 12">D25</strain>
    </source>
</reference>
<evidence type="ECO:0000256" key="4">
    <source>
        <dbReference type="ARBA" id="ARBA00022553"/>
    </source>
</evidence>
<evidence type="ECO:0000259" key="10">
    <source>
        <dbReference type="PROSITE" id="PS50885"/>
    </source>
</evidence>
<dbReference type="InterPro" id="IPR003660">
    <property type="entry name" value="HAMP_dom"/>
</dbReference>
<dbReference type="PANTHER" id="PTHR43065">
    <property type="entry name" value="SENSOR HISTIDINE KINASE"/>
    <property type="match status" value="1"/>
</dbReference>
<dbReference type="InterPro" id="IPR004358">
    <property type="entry name" value="Sig_transdc_His_kin-like_C"/>
</dbReference>
<evidence type="ECO:0000256" key="5">
    <source>
        <dbReference type="ARBA" id="ARBA00022679"/>
    </source>
</evidence>
<dbReference type="SUPFAM" id="SSF47384">
    <property type="entry name" value="Homodimeric domain of signal transducing histidine kinase"/>
    <property type="match status" value="1"/>
</dbReference>
<dbReference type="Proteomes" id="UP000825679">
    <property type="component" value="Chromosome"/>
</dbReference>
<dbReference type="Gene3D" id="6.10.340.10">
    <property type="match status" value="1"/>
</dbReference>
<dbReference type="PANTHER" id="PTHR43065:SF47">
    <property type="match status" value="1"/>
</dbReference>
<keyword evidence="5" id="KW-0808">Transferase</keyword>
<dbReference type="CDD" id="cd06225">
    <property type="entry name" value="HAMP"/>
    <property type="match status" value="1"/>
</dbReference>
<keyword evidence="8" id="KW-0472">Membrane</keyword>
<keyword evidence="8" id="KW-1133">Transmembrane helix</keyword>
<comment type="catalytic activity">
    <reaction evidence="1">
        <text>ATP + protein L-histidine = ADP + protein N-phospho-L-histidine.</text>
        <dbReference type="EC" id="2.7.13.3"/>
    </reaction>
</comment>